<comment type="similarity">
    <text evidence="3">Belongs to the methyl-accepting chemotaxis (MCP) protein family.</text>
</comment>
<dbReference type="GO" id="GO:0005886">
    <property type="term" value="C:plasma membrane"/>
    <property type="evidence" value="ECO:0007669"/>
    <property type="project" value="TreeGrafter"/>
</dbReference>
<proteinExistence type="inferred from homology"/>
<dbReference type="SMART" id="SM01358">
    <property type="entry name" value="HBM"/>
    <property type="match status" value="1"/>
</dbReference>
<dbReference type="PANTHER" id="PTHR43531:SF14">
    <property type="entry name" value="METHYL-ACCEPTING CHEMOTAXIS PROTEIN I-RELATED"/>
    <property type="match status" value="1"/>
</dbReference>
<evidence type="ECO:0000259" key="8">
    <source>
        <dbReference type="PROSITE" id="PS50885"/>
    </source>
</evidence>
<keyword evidence="10" id="KW-1185">Reference proteome</keyword>
<dbReference type="Pfam" id="PF18947">
    <property type="entry name" value="HAMP_2"/>
    <property type="match status" value="1"/>
</dbReference>
<keyword evidence="6" id="KW-0472">Membrane</keyword>
<evidence type="ECO:0000313" key="10">
    <source>
        <dbReference type="Proteomes" id="UP000258927"/>
    </source>
</evidence>
<dbReference type="InterPro" id="IPR032255">
    <property type="entry name" value="HBM"/>
</dbReference>
<feature type="domain" description="HAMP" evidence="8">
    <location>
        <begin position="387"/>
        <end position="430"/>
    </location>
</feature>
<evidence type="ECO:0000256" key="4">
    <source>
        <dbReference type="PROSITE-ProRule" id="PRU00284"/>
    </source>
</evidence>
<dbReference type="GO" id="GO:0006935">
    <property type="term" value="P:chemotaxis"/>
    <property type="evidence" value="ECO:0007669"/>
    <property type="project" value="TreeGrafter"/>
</dbReference>
<evidence type="ECO:0000256" key="6">
    <source>
        <dbReference type="SAM" id="Phobius"/>
    </source>
</evidence>
<dbReference type="PROSITE" id="PS50885">
    <property type="entry name" value="HAMP"/>
    <property type="match status" value="2"/>
</dbReference>
<feature type="domain" description="HAMP" evidence="8">
    <location>
        <begin position="307"/>
        <end position="360"/>
    </location>
</feature>
<dbReference type="Gene3D" id="6.10.340.10">
    <property type="match status" value="1"/>
</dbReference>
<comment type="subcellular location">
    <subcellularLocation>
        <location evidence="1">Membrane</location>
    </subcellularLocation>
</comment>
<dbReference type="GO" id="GO:0007165">
    <property type="term" value="P:signal transduction"/>
    <property type="evidence" value="ECO:0007669"/>
    <property type="project" value="UniProtKB-KW"/>
</dbReference>
<dbReference type="SUPFAM" id="SSF158472">
    <property type="entry name" value="HAMP domain-like"/>
    <property type="match status" value="1"/>
</dbReference>
<dbReference type="SMART" id="SM00283">
    <property type="entry name" value="MA"/>
    <property type="match status" value="1"/>
</dbReference>
<evidence type="ECO:0000256" key="1">
    <source>
        <dbReference type="ARBA" id="ARBA00004370"/>
    </source>
</evidence>
<sequence length="783" mass="84560">MSIFSALNRMTIGSRIQLLTIAGTLLFALLGGGYLFSYFVTNDVKLKETRFEQISTAAQHIKSSVLEIRTMERDFMNAPNDDKVALIEAEHANIATEFALLDELVVEPELAAMVQSVADGVAKQSGVFGEVQILVEQIGYSEEEGLRGDLRAAVQSAEEKVNAANLDALTVKILMMRRHEKDFIIRGGEKYITRLSDRVSEFNALLADSNLPAADKTQISSLIDQYKSTFDEFAVVDTELSAKVAELDADFQALSPQVSSLAKEAETRAATAAAELNTVNQITLYSSFGIIALATIMMLGAGLVIGRSISVPLKRLSDNAEELGEGKLDIEIKPDNSKSEIGVLTRALEVFLENAIRVAKLGEEEAIRQQEVLKRSKMMDELQASFRSVVGAASAGDFSQRVDMDVPDPELAQLSNNVNALVDTVDRGLKETGEVMAALANTNLTVRMEGDYQGAFLQLKNDTNRVGDRLTEVVKQLRTTSRALKTATGEILSGANDLSDRTTRQAATIEETSAAMEQLATTVLENAKEAEEASGIADRVRTTAEEGGDVMRQANEAMERITSSSNKISNIIGMIDDIAFQTNLLALNASVEAARAGEAGKGFAVVAVEVRRLAQSAAEASNEVKALIEQSVTEVDGGSKLVAQAAKSLEAMLEAARSNNTIMVSIADKSKSQASSIEQINQAVRDMDETTQHNAALVEETNAAIEQTESQANELDNIVDVFVTDDGGRPRQPIGVNGQPPEEQPKHAFGQVKELQAKAKSAARQFLSRGSAAVKNEDEWSEF</sequence>
<dbReference type="SMART" id="SM00304">
    <property type="entry name" value="HAMP"/>
    <property type="match status" value="2"/>
</dbReference>
<feature type="transmembrane region" description="Helical" evidence="6">
    <location>
        <begin position="284"/>
        <end position="305"/>
    </location>
</feature>
<dbReference type="PROSITE" id="PS50111">
    <property type="entry name" value="CHEMOTAXIS_TRANSDUC_2"/>
    <property type="match status" value="1"/>
</dbReference>
<gene>
    <name evidence="9" type="ORF">MXMO3_00473</name>
</gene>
<accession>A0A2R4MAX4</accession>
<feature type="domain" description="Methyl-accepting transducer" evidence="7">
    <location>
        <begin position="480"/>
        <end position="709"/>
    </location>
</feature>
<evidence type="ECO:0000256" key="2">
    <source>
        <dbReference type="ARBA" id="ARBA00022481"/>
    </source>
</evidence>
<protein>
    <submittedName>
        <fullName evidence="9">Putative chemoreceptor McpE</fullName>
    </submittedName>
</protein>
<evidence type="ECO:0000256" key="3">
    <source>
        <dbReference type="ARBA" id="ARBA00029447"/>
    </source>
</evidence>
<dbReference type="EMBL" id="CP021330">
    <property type="protein sequence ID" value="AVX03019.1"/>
    <property type="molecule type" value="Genomic_DNA"/>
</dbReference>
<dbReference type="AlphaFoldDB" id="A0A2R4MAX4"/>
<dbReference type="InterPro" id="IPR004089">
    <property type="entry name" value="MCPsignal_dom"/>
</dbReference>
<feature type="region of interest" description="Disordered" evidence="5">
    <location>
        <begin position="726"/>
        <end position="748"/>
    </location>
</feature>
<keyword evidence="4" id="KW-0807">Transducer</keyword>
<dbReference type="Gene3D" id="1.10.287.950">
    <property type="entry name" value="Methyl-accepting chemotaxis protein"/>
    <property type="match status" value="1"/>
</dbReference>
<name>A0A2R4MAX4_9HYPH</name>
<organism evidence="9 10">
    <name type="scientific">Maritalea myrionectae</name>
    <dbReference type="NCBI Taxonomy" id="454601"/>
    <lineage>
        <taxon>Bacteria</taxon>
        <taxon>Pseudomonadati</taxon>
        <taxon>Pseudomonadota</taxon>
        <taxon>Alphaproteobacteria</taxon>
        <taxon>Hyphomicrobiales</taxon>
        <taxon>Devosiaceae</taxon>
        <taxon>Maritalea</taxon>
    </lineage>
</organism>
<dbReference type="SUPFAM" id="SSF58104">
    <property type="entry name" value="Methyl-accepting chemotaxis protein (MCP) signaling domain"/>
    <property type="match status" value="1"/>
</dbReference>
<dbReference type="InterPro" id="IPR051310">
    <property type="entry name" value="MCP_chemotaxis"/>
</dbReference>
<dbReference type="Pfam" id="PF00672">
    <property type="entry name" value="HAMP"/>
    <property type="match status" value="1"/>
</dbReference>
<dbReference type="STRING" id="1122213.GCA_000423365_03185"/>
<dbReference type="KEGG" id="mmyr:MXMO3_00473"/>
<dbReference type="InterPro" id="IPR003660">
    <property type="entry name" value="HAMP_dom"/>
</dbReference>
<dbReference type="PANTHER" id="PTHR43531">
    <property type="entry name" value="PROTEIN ICFG"/>
    <property type="match status" value="1"/>
</dbReference>
<evidence type="ECO:0000256" key="5">
    <source>
        <dbReference type="SAM" id="MobiDB-lite"/>
    </source>
</evidence>
<dbReference type="Pfam" id="PF00015">
    <property type="entry name" value="MCPsignal"/>
    <property type="match status" value="1"/>
</dbReference>
<dbReference type="GO" id="GO:0004888">
    <property type="term" value="F:transmembrane signaling receptor activity"/>
    <property type="evidence" value="ECO:0007669"/>
    <property type="project" value="TreeGrafter"/>
</dbReference>
<dbReference type="FunFam" id="1.10.287.950:FF:000001">
    <property type="entry name" value="Methyl-accepting chemotaxis sensory transducer"/>
    <property type="match status" value="1"/>
</dbReference>
<dbReference type="Proteomes" id="UP000258927">
    <property type="component" value="Chromosome"/>
</dbReference>
<keyword evidence="6" id="KW-0812">Transmembrane</keyword>
<evidence type="ECO:0000259" key="7">
    <source>
        <dbReference type="PROSITE" id="PS50111"/>
    </source>
</evidence>
<keyword evidence="6" id="KW-1133">Transmembrane helix</keyword>
<keyword evidence="9" id="KW-0675">Receptor</keyword>
<dbReference type="CDD" id="cd11386">
    <property type="entry name" value="MCP_signal"/>
    <property type="match status" value="1"/>
</dbReference>
<reference evidence="9 10" key="1">
    <citation type="submission" date="2017-05" db="EMBL/GenBank/DDBJ databases">
        <title>Genome Analysis of Maritalea myrionectae HL2708#5.</title>
        <authorList>
            <consortium name="Cotde Inc.-PKNU"/>
            <person name="Jang D."/>
            <person name="Oh H.-M."/>
        </authorList>
    </citation>
    <scope>NUCLEOTIDE SEQUENCE [LARGE SCALE GENOMIC DNA]</scope>
    <source>
        <strain evidence="9 10">HL2708#5</strain>
    </source>
</reference>
<evidence type="ECO:0000313" key="9">
    <source>
        <dbReference type="EMBL" id="AVX03019.1"/>
    </source>
</evidence>
<keyword evidence="2" id="KW-0488">Methylation</keyword>